<gene>
    <name evidence="1" type="ORF">Amon02_000408300</name>
</gene>
<protein>
    <submittedName>
        <fullName evidence="1">Unnamed protein product</fullName>
    </submittedName>
</protein>
<keyword evidence="2" id="KW-1185">Reference proteome</keyword>
<organism evidence="1 2">
    <name type="scientific">Ambrosiozyma monospora</name>
    <name type="common">Yeast</name>
    <name type="synonym">Endomycopsis monosporus</name>
    <dbReference type="NCBI Taxonomy" id="43982"/>
    <lineage>
        <taxon>Eukaryota</taxon>
        <taxon>Fungi</taxon>
        <taxon>Dikarya</taxon>
        <taxon>Ascomycota</taxon>
        <taxon>Saccharomycotina</taxon>
        <taxon>Pichiomycetes</taxon>
        <taxon>Pichiales</taxon>
        <taxon>Pichiaceae</taxon>
        <taxon>Ambrosiozyma</taxon>
    </lineage>
</organism>
<evidence type="ECO:0000313" key="2">
    <source>
        <dbReference type="Proteomes" id="UP001165064"/>
    </source>
</evidence>
<reference evidence="1" key="1">
    <citation type="submission" date="2023-04" db="EMBL/GenBank/DDBJ databases">
        <title>Ambrosiozyma monospora NBRC 10751.</title>
        <authorList>
            <person name="Ichikawa N."/>
            <person name="Sato H."/>
            <person name="Tonouchi N."/>
        </authorList>
    </citation>
    <scope>NUCLEOTIDE SEQUENCE</scope>
    <source>
        <strain evidence="1">NBRC 10751</strain>
    </source>
</reference>
<name>A0ACB5T278_AMBMO</name>
<sequence length="280" mass="32137">MLKWVTSFDTPLEIEDKSTWKYEYLPVHSVHNIYALYSVSHEKFIWDLRSEPKIREAFGKVWGTDELLVSFDGINISLPGTIDDPAKDAKSWQHVDQSPFKQSFQCVQGIAQLSNAGPKDGGLVVYPRSHKHFTEFVETQLDKSKWQHKDWLMLTEEHVKWFEDGLGIKPYKVEAEPGDLILWDSRTIHHAVLAESDEIRTIAYVSYSPASFATDDALDRKKEAFEKWAGTTHWAHDNINPRLKDPVLPNGEVDPKNRKEPAEKPELNDVVLKLAGVKPY</sequence>
<dbReference type="Proteomes" id="UP001165064">
    <property type="component" value="Unassembled WGS sequence"/>
</dbReference>
<comment type="caution">
    <text evidence="1">The sequence shown here is derived from an EMBL/GenBank/DDBJ whole genome shotgun (WGS) entry which is preliminary data.</text>
</comment>
<evidence type="ECO:0000313" key="1">
    <source>
        <dbReference type="EMBL" id="GME79697.1"/>
    </source>
</evidence>
<accession>A0ACB5T278</accession>
<dbReference type="EMBL" id="BSXS01002703">
    <property type="protein sequence ID" value="GME79697.1"/>
    <property type="molecule type" value="Genomic_DNA"/>
</dbReference>
<proteinExistence type="predicted"/>